<protein>
    <submittedName>
        <fullName evidence="2">Uncharacterized protein</fullName>
    </submittedName>
</protein>
<evidence type="ECO:0000313" key="3">
    <source>
        <dbReference type="Proteomes" id="UP001201163"/>
    </source>
</evidence>
<comment type="caution">
    <text evidence="2">The sequence shown here is derived from an EMBL/GenBank/DDBJ whole genome shotgun (WGS) entry which is preliminary data.</text>
</comment>
<accession>A0AAD4QC09</accession>
<feature type="region of interest" description="Disordered" evidence="1">
    <location>
        <begin position="170"/>
        <end position="190"/>
    </location>
</feature>
<proteinExistence type="predicted"/>
<organism evidence="2 3">
    <name type="scientific">Lactarius akahatsu</name>
    <dbReference type="NCBI Taxonomy" id="416441"/>
    <lineage>
        <taxon>Eukaryota</taxon>
        <taxon>Fungi</taxon>
        <taxon>Dikarya</taxon>
        <taxon>Basidiomycota</taxon>
        <taxon>Agaricomycotina</taxon>
        <taxon>Agaricomycetes</taxon>
        <taxon>Russulales</taxon>
        <taxon>Russulaceae</taxon>
        <taxon>Lactarius</taxon>
    </lineage>
</organism>
<sequence>MGAIQHLVTCPPIPQELTLLTQMVHAELRTVALTFGKHPQGTKMPRVHPVVQAIGAEWEAARTENCDPDWDVITSDYITQLCEKMSEDHPNWHPSFTLLNLSLYLDGIEPSKMWWLLEEEEEEEDADIVMLDPASAPSKSLTSLTPPKLSITTGAKGKAPALLPAFGPCSKKWPAPDSPDPIESDDTMPWQTNVPLFHLDRPFRQSRTLETGRGLD</sequence>
<reference evidence="2" key="1">
    <citation type="submission" date="2022-01" db="EMBL/GenBank/DDBJ databases">
        <title>Comparative genomics reveals a dynamic genome evolution in the ectomycorrhizal milk-cap (Lactarius) mushrooms.</title>
        <authorList>
            <consortium name="DOE Joint Genome Institute"/>
            <person name="Lebreton A."/>
            <person name="Tang N."/>
            <person name="Kuo A."/>
            <person name="LaButti K."/>
            <person name="Drula E."/>
            <person name="Barry K."/>
            <person name="Clum A."/>
            <person name="Lipzen A."/>
            <person name="Mousain D."/>
            <person name="Ng V."/>
            <person name="Wang R."/>
            <person name="Wang X."/>
            <person name="Dai Y."/>
            <person name="Henrissat B."/>
            <person name="Grigoriev I.V."/>
            <person name="Guerin-Laguette A."/>
            <person name="Yu F."/>
            <person name="Martin F.M."/>
        </authorList>
    </citation>
    <scope>NUCLEOTIDE SEQUENCE</scope>
    <source>
        <strain evidence="2">QP</strain>
    </source>
</reference>
<gene>
    <name evidence="2" type="ORF">EDB92DRAFT_1817617</name>
</gene>
<dbReference type="Proteomes" id="UP001201163">
    <property type="component" value="Unassembled WGS sequence"/>
</dbReference>
<dbReference type="AlphaFoldDB" id="A0AAD4QC09"/>
<keyword evidence="3" id="KW-1185">Reference proteome</keyword>
<evidence type="ECO:0000313" key="2">
    <source>
        <dbReference type="EMBL" id="KAH8988189.1"/>
    </source>
</evidence>
<evidence type="ECO:0000256" key="1">
    <source>
        <dbReference type="SAM" id="MobiDB-lite"/>
    </source>
</evidence>
<dbReference type="EMBL" id="JAKELL010000043">
    <property type="protein sequence ID" value="KAH8988189.1"/>
    <property type="molecule type" value="Genomic_DNA"/>
</dbReference>
<name>A0AAD4QC09_9AGAM</name>